<feature type="compositionally biased region" description="Basic residues" evidence="1">
    <location>
        <begin position="420"/>
        <end position="435"/>
    </location>
</feature>
<feature type="chain" id="PRO_5040197031" description="Transmembrane protein" evidence="2">
    <location>
        <begin position="32"/>
        <end position="442"/>
    </location>
</feature>
<accession>A0A9P7FYP4</accession>
<keyword evidence="4" id="KW-1185">Reference proteome</keyword>
<keyword evidence="2" id="KW-0732">Signal</keyword>
<proteinExistence type="predicted"/>
<evidence type="ECO:0000256" key="1">
    <source>
        <dbReference type="SAM" id="MobiDB-lite"/>
    </source>
</evidence>
<gene>
    <name evidence="3" type="ORF">H0H81_010791</name>
</gene>
<reference evidence="3" key="1">
    <citation type="submission" date="2021-02" db="EMBL/GenBank/DDBJ databases">
        <authorList>
            <person name="Nieuwenhuis M."/>
            <person name="Van De Peppel L.J.J."/>
        </authorList>
    </citation>
    <scope>NUCLEOTIDE SEQUENCE</scope>
    <source>
        <strain evidence="3">D49</strain>
    </source>
</reference>
<protein>
    <recommendedName>
        <fullName evidence="5">Transmembrane protein</fullName>
    </recommendedName>
</protein>
<evidence type="ECO:0008006" key="5">
    <source>
        <dbReference type="Google" id="ProtNLM"/>
    </source>
</evidence>
<organism evidence="3 4">
    <name type="scientific">Sphagnurus paluster</name>
    <dbReference type="NCBI Taxonomy" id="117069"/>
    <lineage>
        <taxon>Eukaryota</taxon>
        <taxon>Fungi</taxon>
        <taxon>Dikarya</taxon>
        <taxon>Basidiomycota</taxon>
        <taxon>Agaricomycotina</taxon>
        <taxon>Agaricomycetes</taxon>
        <taxon>Agaricomycetidae</taxon>
        <taxon>Agaricales</taxon>
        <taxon>Tricholomatineae</taxon>
        <taxon>Lyophyllaceae</taxon>
        <taxon>Sphagnurus</taxon>
    </lineage>
</organism>
<name>A0A9P7FYP4_9AGAR</name>
<evidence type="ECO:0000313" key="3">
    <source>
        <dbReference type="EMBL" id="KAG5639589.1"/>
    </source>
</evidence>
<evidence type="ECO:0000256" key="2">
    <source>
        <dbReference type="SAM" id="SignalP"/>
    </source>
</evidence>
<feature type="signal peptide" evidence="2">
    <location>
        <begin position="1"/>
        <end position="31"/>
    </location>
</feature>
<sequence length="442" mass="47444">MQQSDKVTRSTNIMKTFTFLLASVITHCASASLPDVQIQVHGIRARTPFAITVDEIHFASAPSPSPFVLAFGKILPGVVDLVKHAVDAFINEPSPPGRAKVKRLKGISPVISVVPPIPASFPAVATAIHSPCPRDANFNPQSFVHEYAFVPASTVVTVAIPSPAATPIFVSSAEHLHPVQPVRPIYPTCNVRDFNPLQLESCGLEKPVVAYNVCRFDEKNPLFLTNQCGLEPHVIWIDLDKLGQLAMELMFSMIPPPVEKPILVNSSLNFNIVNFPIVASPGPLYGFVFFDAQEFADEDIVVVVPRRFRARVATILALAVVGVFLGILGDGEAVAVAVAVEIGVSISDTLAKQVRDFIEFLESSEIHAVAPTSPAFSDLGSGSGRRVTAVVAPGVTGAPKTVRTSLKSLSVVPPCLFVGGRRRDRKSPTKLKPKPVRPSAHC</sequence>
<comment type="caution">
    <text evidence="3">The sequence shown here is derived from an EMBL/GenBank/DDBJ whole genome shotgun (WGS) entry which is preliminary data.</text>
</comment>
<feature type="region of interest" description="Disordered" evidence="1">
    <location>
        <begin position="420"/>
        <end position="442"/>
    </location>
</feature>
<reference evidence="3" key="2">
    <citation type="submission" date="2021-10" db="EMBL/GenBank/DDBJ databases">
        <title>Phylogenomics reveals ancestral predisposition of the termite-cultivated fungus Termitomyces towards a domesticated lifestyle.</title>
        <authorList>
            <person name="Auxier B."/>
            <person name="Grum-Grzhimaylo A."/>
            <person name="Cardenas M.E."/>
            <person name="Lodge J.D."/>
            <person name="Laessoe T."/>
            <person name="Pedersen O."/>
            <person name="Smith M.E."/>
            <person name="Kuyper T.W."/>
            <person name="Franco-Molano E.A."/>
            <person name="Baroni T.J."/>
            <person name="Aanen D.K."/>
        </authorList>
    </citation>
    <scope>NUCLEOTIDE SEQUENCE</scope>
    <source>
        <strain evidence="3">D49</strain>
    </source>
</reference>
<dbReference type="EMBL" id="JABCKI010005717">
    <property type="protein sequence ID" value="KAG5639589.1"/>
    <property type="molecule type" value="Genomic_DNA"/>
</dbReference>
<dbReference type="AlphaFoldDB" id="A0A9P7FYP4"/>
<evidence type="ECO:0000313" key="4">
    <source>
        <dbReference type="Proteomes" id="UP000717328"/>
    </source>
</evidence>
<dbReference type="Proteomes" id="UP000717328">
    <property type="component" value="Unassembled WGS sequence"/>
</dbReference>